<comment type="caution">
    <text evidence="1">The sequence shown here is derived from an EMBL/GenBank/DDBJ whole genome shotgun (WGS) entry which is preliminary data.</text>
</comment>
<protein>
    <submittedName>
        <fullName evidence="1">RICIN domain-containing protein</fullName>
    </submittedName>
</protein>
<organism evidence="1 2">
    <name type="scientific">Bacterioplanoides pacificum</name>
    <dbReference type="NCBI Taxonomy" id="1171596"/>
    <lineage>
        <taxon>Bacteria</taxon>
        <taxon>Pseudomonadati</taxon>
        <taxon>Pseudomonadota</taxon>
        <taxon>Gammaproteobacteria</taxon>
        <taxon>Oceanospirillales</taxon>
        <taxon>Oceanospirillaceae</taxon>
        <taxon>Bacterioplanoides</taxon>
    </lineage>
</organism>
<dbReference type="PROSITE" id="PS50231">
    <property type="entry name" value="RICIN_B_LECTIN"/>
    <property type="match status" value="1"/>
</dbReference>
<proteinExistence type="predicted"/>
<dbReference type="Gene3D" id="2.80.10.50">
    <property type="match status" value="1"/>
</dbReference>
<name>A0ABV7VRF7_9GAMM</name>
<gene>
    <name evidence="1" type="ORF">ACFOMG_08260</name>
</gene>
<dbReference type="EMBL" id="JBHRYB010000005">
    <property type="protein sequence ID" value="MFC3680099.1"/>
    <property type="molecule type" value="Genomic_DNA"/>
</dbReference>
<dbReference type="CDD" id="cd00161">
    <property type="entry name" value="beta-trefoil_Ricin-like"/>
    <property type="match status" value="1"/>
</dbReference>
<dbReference type="SUPFAM" id="SSF50370">
    <property type="entry name" value="Ricin B-like lectins"/>
    <property type="match status" value="1"/>
</dbReference>
<sequence length="361" mass="39819">MVMKLMSRLFVSPFVWLLAVLSLEVAAMSGGGATSPGDAEFLPAKMIACSASQIYSDNKAEHSSHYCSVAGRYVVKAHWNEDVDVVSDGIVENAKTLISLTEYANARSAMSDKGYRLPTLKELTQLVKFSGAKKFDDVIDNWFRNRNAAQDGGSRPYYTGYIPSSSFKDLGSGYNIYALDIQSMVIQLLDPVEALGAGKPFYVLGVQDYFQIINRSSGKCIEINTAARAEGEDARDLLARSCNAISVAQRWRFDNSSSGSGSGSCRDAINIVSQFRGDNDSRFCMDNGNDDETKAQAYLCQDSLNLKWDVCPHGDGDVKIKTERIKNDEDQYFLIQTTDGLSDYTTIAPSDSEAQRWVIQY</sequence>
<evidence type="ECO:0000313" key="1">
    <source>
        <dbReference type="EMBL" id="MFC3680099.1"/>
    </source>
</evidence>
<dbReference type="Proteomes" id="UP001595722">
    <property type="component" value="Unassembled WGS sequence"/>
</dbReference>
<reference evidence="2" key="1">
    <citation type="journal article" date="2019" name="Int. J. Syst. Evol. Microbiol.">
        <title>The Global Catalogue of Microorganisms (GCM) 10K type strain sequencing project: providing services to taxonomists for standard genome sequencing and annotation.</title>
        <authorList>
            <consortium name="The Broad Institute Genomics Platform"/>
            <consortium name="The Broad Institute Genome Sequencing Center for Infectious Disease"/>
            <person name="Wu L."/>
            <person name="Ma J."/>
        </authorList>
    </citation>
    <scope>NUCLEOTIDE SEQUENCE [LARGE SCALE GENOMIC DNA]</scope>
    <source>
        <strain evidence="2">KCTC 42424</strain>
    </source>
</reference>
<keyword evidence="2" id="KW-1185">Reference proteome</keyword>
<accession>A0ABV7VRF7</accession>
<dbReference type="InterPro" id="IPR035992">
    <property type="entry name" value="Ricin_B-like_lectins"/>
</dbReference>
<dbReference type="RefSeq" id="WP_376865943.1">
    <property type="nucleotide sequence ID" value="NZ_JBHRYB010000005.1"/>
</dbReference>
<evidence type="ECO:0000313" key="2">
    <source>
        <dbReference type="Proteomes" id="UP001595722"/>
    </source>
</evidence>